<name>A0A2D4HYZ0_MICLE</name>
<reference evidence="1" key="1">
    <citation type="submission" date="2017-07" db="EMBL/GenBank/DDBJ databases">
        <authorList>
            <person name="Mikheyev A."/>
            <person name="Grau M."/>
        </authorList>
    </citation>
    <scope>NUCLEOTIDE SEQUENCE</scope>
    <source>
        <tissue evidence="1">Venom_gland</tissue>
    </source>
</reference>
<accession>A0A2D4HYZ0</accession>
<dbReference type="AlphaFoldDB" id="A0A2D4HYZ0"/>
<evidence type="ECO:0000313" key="1">
    <source>
        <dbReference type="EMBL" id="LAA77185.1"/>
    </source>
</evidence>
<sequence>MKGSCSSLKPQIIFCKFGCSIHCLHSENSVDQLQKIKTTIQKSLYNPPYFWSDFLFAICPQEKSLICTMPQKIGYMLVLASISFKGKRSFILIQVFFPLQSMLL</sequence>
<dbReference type="EMBL" id="IACK01063074">
    <property type="protein sequence ID" value="LAA77185.1"/>
    <property type="molecule type" value="Transcribed_RNA"/>
</dbReference>
<proteinExistence type="predicted"/>
<protein>
    <submittedName>
        <fullName evidence="1">Uncharacterized protein</fullName>
    </submittedName>
</protein>
<organism evidence="1">
    <name type="scientific">Micrurus lemniscatus lemniscatus</name>
    <dbReference type="NCBI Taxonomy" id="129467"/>
    <lineage>
        <taxon>Eukaryota</taxon>
        <taxon>Metazoa</taxon>
        <taxon>Chordata</taxon>
        <taxon>Craniata</taxon>
        <taxon>Vertebrata</taxon>
        <taxon>Euteleostomi</taxon>
        <taxon>Lepidosauria</taxon>
        <taxon>Squamata</taxon>
        <taxon>Bifurcata</taxon>
        <taxon>Unidentata</taxon>
        <taxon>Episquamata</taxon>
        <taxon>Toxicofera</taxon>
        <taxon>Serpentes</taxon>
        <taxon>Colubroidea</taxon>
        <taxon>Elapidae</taxon>
        <taxon>Elapinae</taxon>
        <taxon>Micrurus</taxon>
    </lineage>
</organism>
<reference evidence="1" key="2">
    <citation type="submission" date="2017-11" db="EMBL/GenBank/DDBJ databases">
        <title>Coralsnake Venomics: Analyses of Venom Gland Transcriptomes and Proteomes of Six Brazilian Taxa.</title>
        <authorList>
            <person name="Aird S.D."/>
            <person name="Jorge da Silva N."/>
            <person name="Qiu L."/>
            <person name="Villar-Briones A."/>
            <person name="Aparecida-Saddi V."/>
            <person name="Campos-Telles M.P."/>
            <person name="Grau M."/>
            <person name="Mikheyev A.S."/>
        </authorList>
    </citation>
    <scope>NUCLEOTIDE SEQUENCE</scope>
    <source>
        <tissue evidence="1">Venom_gland</tissue>
    </source>
</reference>